<proteinExistence type="predicted"/>
<reference evidence="2 3" key="1">
    <citation type="submission" date="2023-08" db="EMBL/GenBank/DDBJ databases">
        <title>Functional and genomic diversity of the sorghum phyllosphere microbiome.</title>
        <authorList>
            <person name="Shade A."/>
        </authorList>
    </citation>
    <scope>NUCLEOTIDE SEQUENCE [LARGE SCALE GENOMIC DNA]</scope>
    <source>
        <strain evidence="2 3">SORGH_AS_0335</strain>
    </source>
</reference>
<organism evidence="2 3">
    <name type="scientific">Paracidovorax wautersii</name>
    <dbReference type="NCBI Taxonomy" id="1177982"/>
    <lineage>
        <taxon>Bacteria</taxon>
        <taxon>Pseudomonadati</taxon>
        <taxon>Pseudomonadota</taxon>
        <taxon>Betaproteobacteria</taxon>
        <taxon>Burkholderiales</taxon>
        <taxon>Comamonadaceae</taxon>
        <taxon>Paracidovorax</taxon>
    </lineage>
</organism>
<evidence type="ECO:0000256" key="1">
    <source>
        <dbReference type="SAM" id="Phobius"/>
    </source>
</evidence>
<keyword evidence="3" id="KW-1185">Reference proteome</keyword>
<protein>
    <submittedName>
        <fullName evidence="2">Type VI protein secretion system component VasK</fullName>
    </submittedName>
</protein>
<evidence type="ECO:0000313" key="2">
    <source>
        <dbReference type="EMBL" id="MDR6213032.1"/>
    </source>
</evidence>
<accession>A0ABU1I859</accession>
<dbReference type="EMBL" id="JAVIZX010000001">
    <property type="protein sequence ID" value="MDR6213032.1"/>
    <property type="molecule type" value="Genomic_DNA"/>
</dbReference>
<dbReference type="Proteomes" id="UP001267710">
    <property type="component" value="Unassembled WGS sequence"/>
</dbReference>
<evidence type="ECO:0000313" key="3">
    <source>
        <dbReference type="Proteomes" id="UP001267710"/>
    </source>
</evidence>
<keyword evidence="1" id="KW-0812">Transmembrane</keyword>
<feature type="transmembrane region" description="Helical" evidence="1">
    <location>
        <begin position="12"/>
        <end position="33"/>
    </location>
</feature>
<comment type="caution">
    <text evidence="2">The sequence shown here is derived from an EMBL/GenBank/DDBJ whole genome shotgun (WGS) entry which is preliminary data.</text>
</comment>
<gene>
    <name evidence="2" type="ORF">QE399_000721</name>
</gene>
<keyword evidence="1" id="KW-1133">Transmembrane helix</keyword>
<sequence>MFGLVLAITAGAVWSSVLLAVVLILLVACATMLMWRRVELWPITPEAARRSKHASFWGWIAWVLLAFLQ</sequence>
<keyword evidence="1" id="KW-0472">Membrane</keyword>
<name>A0ABU1I859_9BURK</name>